<evidence type="ECO:0000256" key="9">
    <source>
        <dbReference type="ARBA" id="ARBA00023196"/>
    </source>
</evidence>
<dbReference type="CDD" id="cd01132">
    <property type="entry name" value="F1-ATPase_alpha_CD"/>
    <property type="match status" value="1"/>
</dbReference>
<keyword evidence="8 11" id="KW-0472">Membrane</keyword>
<dbReference type="PANTHER" id="PTHR48082:SF2">
    <property type="entry name" value="ATP SYNTHASE SUBUNIT ALPHA, MITOCHONDRIAL"/>
    <property type="match status" value="1"/>
</dbReference>
<dbReference type="Gene3D" id="1.20.150.20">
    <property type="entry name" value="ATP synthase alpha/beta chain, C-terminal domain"/>
    <property type="match status" value="1"/>
</dbReference>
<evidence type="ECO:0000256" key="1">
    <source>
        <dbReference type="ARBA" id="ARBA00004370"/>
    </source>
</evidence>
<dbReference type="EC" id="7.1.2.2" evidence="11"/>
<evidence type="ECO:0000256" key="7">
    <source>
        <dbReference type="ARBA" id="ARBA00023065"/>
    </source>
</evidence>
<evidence type="ECO:0000256" key="10">
    <source>
        <dbReference type="ARBA" id="ARBA00023310"/>
    </source>
</evidence>
<dbReference type="InterPro" id="IPR027417">
    <property type="entry name" value="P-loop_NTPase"/>
</dbReference>
<dbReference type="InterPro" id="IPR004100">
    <property type="entry name" value="ATPase_F1/V1/A1_a/bsu_N"/>
</dbReference>
<feature type="binding site" evidence="11">
    <location>
        <begin position="151"/>
        <end position="158"/>
    </location>
    <ligand>
        <name>ATP</name>
        <dbReference type="ChEBI" id="CHEBI:30616"/>
    </ligand>
</feature>
<feature type="domain" description="ATP synthase alpha subunit C-terminal" evidence="14">
    <location>
        <begin position="353"/>
        <end position="476"/>
    </location>
</feature>
<dbReference type="InterPro" id="IPR033732">
    <property type="entry name" value="ATP_synth_F1_a_nt-bd_dom"/>
</dbReference>
<evidence type="ECO:0000256" key="11">
    <source>
        <dbReference type="HAMAP-Rule" id="MF_01346"/>
    </source>
</evidence>
<dbReference type="Gene3D" id="3.40.50.300">
    <property type="entry name" value="P-loop containing nucleotide triphosphate hydrolases"/>
    <property type="match status" value="1"/>
</dbReference>
<dbReference type="AlphaFoldDB" id="A0A2H0XCI8"/>
<dbReference type="FunFam" id="1.20.150.20:FF:000001">
    <property type="entry name" value="ATP synthase subunit alpha"/>
    <property type="match status" value="1"/>
</dbReference>
<keyword evidence="11" id="KW-0375">Hydrogen ion transport</keyword>
<dbReference type="InterPro" id="IPR023366">
    <property type="entry name" value="ATP_synth_asu-like_sf"/>
</dbReference>
<protein>
    <recommendedName>
        <fullName evidence="11">ATP synthase subunit alpha</fullName>
        <ecNumber evidence="11">7.1.2.2</ecNumber>
    </recommendedName>
    <alternativeName>
        <fullName evidence="11">ATP synthase F1 sector subunit alpha</fullName>
    </alternativeName>
    <alternativeName>
        <fullName evidence="11">F-ATPase subunit alpha</fullName>
    </alternativeName>
</protein>
<feature type="domain" description="ATPase F1/V1/A1 complex alpha/beta subunit nucleotide-binding" evidence="13">
    <location>
        <begin position="131"/>
        <end position="346"/>
    </location>
</feature>
<dbReference type="PROSITE" id="PS00152">
    <property type="entry name" value="ATPASE_ALPHA_BETA"/>
    <property type="match status" value="1"/>
</dbReference>
<dbReference type="FunFam" id="3.40.50.300:FF:000002">
    <property type="entry name" value="ATP synthase subunit alpha"/>
    <property type="match status" value="1"/>
</dbReference>
<dbReference type="Pfam" id="PF02874">
    <property type="entry name" value="ATP-synt_ab_N"/>
    <property type="match status" value="1"/>
</dbReference>
<keyword evidence="6 11" id="KW-1278">Translocase</keyword>
<evidence type="ECO:0000259" key="13">
    <source>
        <dbReference type="Pfam" id="PF00006"/>
    </source>
</evidence>
<accession>A0A2H0XCI8</accession>
<evidence type="ECO:0000256" key="5">
    <source>
        <dbReference type="ARBA" id="ARBA00022840"/>
    </source>
</evidence>
<dbReference type="PANTHER" id="PTHR48082">
    <property type="entry name" value="ATP SYNTHASE SUBUNIT ALPHA, MITOCHONDRIAL"/>
    <property type="match status" value="1"/>
</dbReference>
<gene>
    <name evidence="11" type="primary">atpA</name>
    <name evidence="16" type="ORF">COT50_00880</name>
</gene>
<dbReference type="InterPro" id="IPR020003">
    <property type="entry name" value="ATPase_a/bsu_AS"/>
</dbReference>
<keyword evidence="10 11" id="KW-0066">ATP synthesis</keyword>
<dbReference type="NCBIfam" id="TIGR00962">
    <property type="entry name" value="atpA"/>
    <property type="match status" value="1"/>
</dbReference>
<dbReference type="GO" id="GO:0045259">
    <property type="term" value="C:proton-transporting ATP synthase complex"/>
    <property type="evidence" value="ECO:0007669"/>
    <property type="project" value="UniProtKB-KW"/>
</dbReference>
<sequence length="479" mass="52044">MNFKNTGTIKQVKDGVVFAEGLSDVGYNETVLIKTGEGAVRGLALNLDEDLVGIAVLGDYLKVRGGDLVETQGTLLSIAVDEHILGKTVDALGNIYNSSNPACPDGKRMPLEKVAPGVLERENVKTPLQTGILAIDATIPIGRGQRELIIGDRQTGKSTICVDTIINQKGKDVYCIYVSVGQKNAKLAQTISILKKAGALEYTVMVCASASDPASMQYIAPYAGCAIGEYFAQQGKHALVIYDDLTKHAWAYRELSLLLRRPPGREAYPGDIFYIHSKLLERALQFNKELGSGSLTALPIVETQAGDLSAYIPTNIISITDGQIFLDKDAFNSGQRPSVDIGASVSRVGGDAQVKAMKQVAGKLKLELAQYRELKAFSQFGSDIDDETKKKLDRGARLMEVLRQNQGEPLEVEDQILLILAITEGILDNLEVALTGVTTERILSSIKTSRELVKQAVSEKRKLSEQEIVKIKEEMAKYA</sequence>
<comment type="function">
    <text evidence="11">Produces ATP from ADP in the presence of a proton gradient across the membrane. The alpha chain is a regulatory subunit.</text>
</comment>
<dbReference type="Proteomes" id="UP000231252">
    <property type="component" value="Unassembled WGS sequence"/>
</dbReference>
<keyword evidence="7 11" id="KW-0406">Ion transport</keyword>
<keyword evidence="11" id="KW-1003">Cell membrane</keyword>
<evidence type="ECO:0000256" key="8">
    <source>
        <dbReference type="ARBA" id="ARBA00023136"/>
    </source>
</evidence>
<evidence type="ECO:0000256" key="4">
    <source>
        <dbReference type="ARBA" id="ARBA00022741"/>
    </source>
</evidence>
<dbReference type="GO" id="GO:0005886">
    <property type="term" value="C:plasma membrane"/>
    <property type="evidence" value="ECO:0007669"/>
    <property type="project" value="UniProtKB-SubCell"/>
</dbReference>
<keyword evidence="4 11" id="KW-0547">Nucleotide-binding</keyword>
<dbReference type="InterPro" id="IPR036121">
    <property type="entry name" value="ATPase_F1/V1/A1_a/bsu_N_sf"/>
</dbReference>
<comment type="caution">
    <text evidence="16">The sequence shown here is derived from an EMBL/GenBank/DDBJ whole genome shotgun (WGS) entry which is preliminary data.</text>
</comment>
<comment type="catalytic activity">
    <reaction evidence="11">
        <text>ATP + H2O + 4 H(+)(in) = ADP + phosphate + 5 H(+)(out)</text>
        <dbReference type="Rhea" id="RHEA:57720"/>
        <dbReference type="ChEBI" id="CHEBI:15377"/>
        <dbReference type="ChEBI" id="CHEBI:15378"/>
        <dbReference type="ChEBI" id="CHEBI:30616"/>
        <dbReference type="ChEBI" id="CHEBI:43474"/>
        <dbReference type="ChEBI" id="CHEBI:456216"/>
        <dbReference type="EC" id="7.1.2.2"/>
    </reaction>
</comment>
<evidence type="ECO:0000259" key="14">
    <source>
        <dbReference type="Pfam" id="PF00306"/>
    </source>
</evidence>
<dbReference type="InterPro" id="IPR000793">
    <property type="entry name" value="ATP_synth_asu_C"/>
</dbReference>
<dbReference type="InterPro" id="IPR000194">
    <property type="entry name" value="ATPase_F1/V1/A1_a/bsu_nucl-bd"/>
</dbReference>
<keyword evidence="9 11" id="KW-0139">CF(1)</keyword>
<keyword evidence="12" id="KW-0175">Coiled coil</keyword>
<evidence type="ECO:0000313" key="16">
    <source>
        <dbReference type="EMBL" id="PIS22654.1"/>
    </source>
</evidence>
<evidence type="ECO:0000259" key="15">
    <source>
        <dbReference type="Pfam" id="PF02874"/>
    </source>
</evidence>
<dbReference type="GO" id="GO:0046933">
    <property type="term" value="F:proton-transporting ATP synthase activity, rotational mechanism"/>
    <property type="evidence" value="ECO:0007669"/>
    <property type="project" value="UniProtKB-UniRule"/>
</dbReference>
<evidence type="ECO:0000256" key="2">
    <source>
        <dbReference type="ARBA" id="ARBA00008936"/>
    </source>
</evidence>
<evidence type="ECO:0000256" key="3">
    <source>
        <dbReference type="ARBA" id="ARBA00022448"/>
    </source>
</evidence>
<dbReference type="GO" id="GO:0005524">
    <property type="term" value="F:ATP binding"/>
    <property type="evidence" value="ECO:0007669"/>
    <property type="project" value="UniProtKB-UniRule"/>
</dbReference>
<dbReference type="GO" id="GO:0043531">
    <property type="term" value="F:ADP binding"/>
    <property type="evidence" value="ECO:0007669"/>
    <property type="project" value="TreeGrafter"/>
</dbReference>
<proteinExistence type="inferred from homology"/>
<dbReference type="EMBL" id="PEYU01000014">
    <property type="protein sequence ID" value="PIS22654.1"/>
    <property type="molecule type" value="Genomic_DNA"/>
</dbReference>
<keyword evidence="3 11" id="KW-0813">Transport</keyword>
<keyword evidence="5 11" id="KW-0067">ATP-binding</keyword>
<feature type="domain" description="ATPase F1/V1/A1 complex alpha/beta subunit N-terminal" evidence="15">
    <location>
        <begin position="16"/>
        <end position="70"/>
    </location>
</feature>
<dbReference type="SUPFAM" id="SSF52540">
    <property type="entry name" value="P-loop containing nucleoside triphosphate hydrolases"/>
    <property type="match status" value="1"/>
</dbReference>
<dbReference type="SUPFAM" id="SSF47917">
    <property type="entry name" value="C-terminal domain of alpha and beta subunits of F1 ATP synthase"/>
    <property type="match status" value="1"/>
</dbReference>
<feature type="site" description="Required for activity" evidence="11">
    <location>
        <position position="344"/>
    </location>
</feature>
<dbReference type="InterPro" id="IPR005294">
    <property type="entry name" value="ATP_synth_F1_asu"/>
</dbReference>
<dbReference type="Gene3D" id="2.40.30.20">
    <property type="match status" value="1"/>
</dbReference>
<dbReference type="SUPFAM" id="SSF50615">
    <property type="entry name" value="N-terminal domain of alpha and beta subunits of F1 ATP synthase"/>
    <property type="match status" value="1"/>
</dbReference>
<dbReference type="Pfam" id="PF00306">
    <property type="entry name" value="ATP-synt_ab_C"/>
    <property type="match status" value="1"/>
</dbReference>
<comment type="similarity">
    <text evidence="2 11">Belongs to the ATPase alpha/beta chains family.</text>
</comment>
<dbReference type="HAMAP" id="MF_01346">
    <property type="entry name" value="ATP_synth_alpha_bact"/>
    <property type="match status" value="1"/>
</dbReference>
<dbReference type="CDD" id="cd18113">
    <property type="entry name" value="ATP-synt_F1_alpha_C"/>
    <property type="match status" value="1"/>
</dbReference>
<dbReference type="Pfam" id="PF00006">
    <property type="entry name" value="ATP-synt_ab"/>
    <property type="match status" value="1"/>
</dbReference>
<evidence type="ECO:0000313" key="17">
    <source>
        <dbReference type="Proteomes" id="UP000231252"/>
    </source>
</evidence>
<dbReference type="InterPro" id="IPR038376">
    <property type="entry name" value="ATP_synth_asu_C_sf"/>
</dbReference>
<name>A0A2H0XCI8_UNCKA</name>
<organism evidence="16 17">
    <name type="scientific">candidate division WWE3 bacterium CG08_land_8_20_14_0_20_41_10</name>
    <dbReference type="NCBI Taxonomy" id="1975085"/>
    <lineage>
        <taxon>Bacteria</taxon>
        <taxon>Katanobacteria</taxon>
    </lineage>
</organism>
<evidence type="ECO:0000256" key="6">
    <source>
        <dbReference type="ARBA" id="ARBA00022967"/>
    </source>
</evidence>
<comment type="subcellular location">
    <subcellularLocation>
        <location evidence="11">Cell membrane</location>
        <topology evidence="11">Peripheral membrane protein</topology>
    </subcellularLocation>
    <subcellularLocation>
        <location evidence="1">Membrane</location>
    </subcellularLocation>
</comment>
<feature type="coiled-coil region" evidence="12">
    <location>
        <begin position="446"/>
        <end position="474"/>
    </location>
</feature>
<evidence type="ECO:0000256" key="12">
    <source>
        <dbReference type="SAM" id="Coils"/>
    </source>
</evidence>
<reference evidence="17" key="1">
    <citation type="submission" date="2017-09" db="EMBL/GenBank/DDBJ databases">
        <title>Depth-based differentiation of microbial function through sediment-hosted aquifers and enrichment of novel symbionts in the deep terrestrial subsurface.</title>
        <authorList>
            <person name="Probst A.J."/>
            <person name="Ladd B."/>
            <person name="Jarett J.K."/>
            <person name="Geller-Mcgrath D.E."/>
            <person name="Sieber C.M.K."/>
            <person name="Emerson J.B."/>
            <person name="Anantharaman K."/>
            <person name="Thomas B.C."/>
            <person name="Malmstrom R."/>
            <person name="Stieglmeier M."/>
            <person name="Klingl A."/>
            <person name="Woyke T."/>
            <person name="Ryan C.M."/>
            <person name="Banfield J.F."/>
        </authorList>
    </citation>
    <scope>NUCLEOTIDE SEQUENCE [LARGE SCALE GENOMIC DNA]</scope>
</reference>
<dbReference type="NCBIfam" id="NF009884">
    <property type="entry name" value="PRK13343.1"/>
    <property type="match status" value="1"/>
</dbReference>